<evidence type="ECO:0000313" key="2">
    <source>
        <dbReference type="Proteomes" id="UP001172721"/>
    </source>
</evidence>
<feature type="non-terminal residue" evidence="1">
    <location>
        <position position="1"/>
    </location>
</feature>
<organism evidence="1 2">
    <name type="scientific">Fictibacillus fluitans</name>
    <dbReference type="NCBI Taxonomy" id="3058422"/>
    <lineage>
        <taxon>Bacteria</taxon>
        <taxon>Bacillati</taxon>
        <taxon>Bacillota</taxon>
        <taxon>Bacilli</taxon>
        <taxon>Bacillales</taxon>
        <taxon>Fictibacillaceae</taxon>
        <taxon>Fictibacillus</taxon>
    </lineage>
</organism>
<name>A0ABT8I3V6_9BACL</name>
<evidence type="ECO:0000313" key="1">
    <source>
        <dbReference type="EMBL" id="MDN4527697.1"/>
    </source>
</evidence>
<dbReference type="RefSeq" id="WP_301168678.1">
    <property type="nucleotide sequence ID" value="NZ_JAUHTR010000030.1"/>
</dbReference>
<gene>
    <name evidence="1" type="ORF">QYB97_24835</name>
</gene>
<comment type="caution">
    <text evidence="1">The sequence shown here is derived from an EMBL/GenBank/DDBJ whole genome shotgun (WGS) entry which is preliminary data.</text>
</comment>
<protein>
    <submittedName>
        <fullName evidence="1">Uncharacterized protein</fullName>
    </submittedName>
</protein>
<proteinExistence type="predicted"/>
<reference evidence="1" key="1">
    <citation type="submission" date="2023-07" db="EMBL/GenBank/DDBJ databases">
        <title>Fictibacillus sp. isolated from freshwater pond.</title>
        <authorList>
            <person name="Kirdat K."/>
            <person name="Bhat A."/>
            <person name="Mourya A."/>
            <person name="Yadav A."/>
        </authorList>
    </citation>
    <scope>NUCLEOTIDE SEQUENCE</scope>
    <source>
        <strain evidence="1">NE201</strain>
    </source>
</reference>
<sequence length="63" mass="7190">KIPDLLWLLFGFQRTFVCVACFGDFISISLSYQPSQHFFSKSFSWLLAKSASKEAAQLIYHGL</sequence>
<dbReference type="Proteomes" id="UP001172721">
    <property type="component" value="Unassembled WGS sequence"/>
</dbReference>
<dbReference type="EMBL" id="JAUHTR010000030">
    <property type="protein sequence ID" value="MDN4527697.1"/>
    <property type="molecule type" value="Genomic_DNA"/>
</dbReference>
<accession>A0ABT8I3V6</accession>
<keyword evidence="2" id="KW-1185">Reference proteome</keyword>